<dbReference type="FunFam" id="3.40.50.1240:FF:000005">
    <property type="entry name" value="GpmB, Fructose-2,6-bisphosphatase"/>
    <property type="match status" value="1"/>
</dbReference>
<dbReference type="AlphaFoldDB" id="A0A367YE34"/>
<dbReference type="GO" id="GO:0005829">
    <property type="term" value="C:cytosol"/>
    <property type="evidence" value="ECO:0007669"/>
    <property type="project" value="TreeGrafter"/>
</dbReference>
<evidence type="ECO:0000256" key="5">
    <source>
        <dbReference type="ARBA" id="ARBA00022840"/>
    </source>
</evidence>
<evidence type="ECO:0000313" key="8">
    <source>
        <dbReference type="EMBL" id="RCK63281.1"/>
    </source>
</evidence>
<evidence type="ECO:0000256" key="1">
    <source>
        <dbReference type="ARBA" id="ARBA00008408"/>
    </source>
</evidence>
<dbReference type="Pfam" id="PF00300">
    <property type="entry name" value="His_Phos_1"/>
    <property type="match status" value="1"/>
</dbReference>
<dbReference type="PANTHER" id="PTHR10606">
    <property type="entry name" value="6-PHOSPHOFRUCTO-2-KINASE/FRUCTOSE-2,6-BISPHOSPHATASE"/>
    <property type="match status" value="1"/>
</dbReference>
<dbReference type="PRINTS" id="PR00991">
    <property type="entry name" value="6PFRUCTKNASE"/>
</dbReference>
<feature type="region of interest" description="Disordered" evidence="7">
    <location>
        <begin position="328"/>
        <end position="349"/>
    </location>
</feature>
<evidence type="ECO:0000313" key="9">
    <source>
        <dbReference type="Proteomes" id="UP000253472"/>
    </source>
</evidence>
<reference evidence="8 9" key="1">
    <citation type="submission" date="2018-06" db="EMBL/GenBank/DDBJ databases">
        <title>Whole genome sequencing of Candida tropicalis (genome annotated by CSBL at Korea University).</title>
        <authorList>
            <person name="Ahn J."/>
        </authorList>
    </citation>
    <scope>NUCLEOTIDE SEQUENCE [LARGE SCALE GENOMIC DNA]</scope>
    <source>
        <strain evidence="8 9">ATCC 20962</strain>
    </source>
</reference>
<comment type="similarity">
    <text evidence="1">In the C-terminal section; belongs to the phosphoglycerate mutase family.</text>
</comment>
<protein>
    <recommendedName>
        <fullName evidence="2">fructose-2,6-bisphosphate 2-phosphatase</fullName>
        <ecNumber evidence="2">3.1.3.46</ecNumber>
    </recommendedName>
</protein>
<dbReference type="PROSITE" id="PS00175">
    <property type="entry name" value="PG_MUTASE"/>
    <property type="match status" value="1"/>
</dbReference>
<dbReference type="STRING" id="5486.A0A367YE34"/>
<dbReference type="CDD" id="cd07067">
    <property type="entry name" value="HP_PGM_like"/>
    <property type="match status" value="1"/>
</dbReference>
<dbReference type="PIRSF" id="PIRSF000709">
    <property type="entry name" value="6PFK_2-Ptase"/>
    <property type="match status" value="1"/>
</dbReference>
<dbReference type="EC" id="3.1.3.46" evidence="2"/>
<feature type="binding site" evidence="6">
    <location>
        <begin position="134"/>
        <end position="141"/>
    </location>
    <ligand>
        <name>substrate</name>
    </ligand>
</feature>
<dbReference type="PANTHER" id="PTHR10606:SF44">
    <property type="entry name" value="6-PHOSPHOFRUCTO 2-KINASE_FRUCTOSE 2,6-BISPHOSPHATASE LONG FORM"/>
    <property type="match status" value="1"/>
</dbReference>
<sequence>MERICVVSDGNEYVSQKVIRYLAWLSIKSKFFDNNSDAAKTSTDLIEWYSDESGSVAILNSKDHIEEYKPVFREHGILVFFMGSGKSQPGDGNSFIHFNDSDIIINQITSHLQSRISYFTLNLKPRPRTIYLSRHGESMFNVTGQLGGDADLSPRGFAYAKKLPELIKADTDAELTVWTSTLKRTGQTASYLPYRKLEWKALDELDAGQCDGLTYQQVEEQFPEDFRARDENKFEYRYRGGESYRDIIIRLEPIIMELERQENIMIITHQAVLRCLYAYFMNVPQEESPWMLIPLHTLIKLEPGAYETKVTKIKANIPAVSTYKEKGTSQLGESATSSTSKSRDLINNC</sequence>
<dbReference type="OrthoDB" id="267323at2759"/>
<dbReference type="Proteomes" id="UP000253472">
    <property type="component" value="Unassembled WGS sequence"/>
</dbReference>
<dbReference type="SUPFAM" id="SSF53254">
    <property type="entry name" value="Phosphoglycerate mutase-like"/>
    <property type="match status" value="1"/>
</dbReference>
<keyword evidence="3" id="KW-0547">Nucleotide-binding</keyword>
<name>A0A367YE34_9ASCO</name>
<dbReference type="InterPro" id="IPR001345">
    <property type="entry name" value="PG/BPGM_mutase_AS"/>
</dbReference>
<dbReference type="GO" id="GO:0004331">
    <property type="term" value="F:fructose-2,6-bisphosphate 2-phosphatase activity"/>
    <property type="evidence" value="ECO:0007669"/>
    <property type="project" value="UniProtKB-EC"/>
</dbReference>
<evidence type="ECO:0000256" key="4">
    <source>
        <dbReference type="ARBA" id="ARBA00022801"/>
    </source>
</evidence>
<dbReference type="SMART" id="SM00855">
    <property type="entry name" value="PGAM"/>
    <property type="match status" value="1"/>
</dbReference>
<evidence type="ECO:0000256" key="7">
    <source>
        <dbReference type="SAM" id="MobiDB-lite"/>
    </source>
</evidence>
<dbReference type="InterPro" id="IPR013078">
    <property type="entry name" value="His_Pase_superF_clade-1"/>
</dbReference>
<organism evidence="8 9">
    <name type="scientific">Candida viswanathii</name>
    <dbReference type="NCBI Taxonomy" id="5486"/>
    <lineage>
        <taxon>Eukaryota</taxon>
        <taxon>Fungi</taxon>
        <taxon>Dikarya</taxon>
        <taxon>Ascomycota</taxon>
        <taxon>Saccharomycotina</taxon>
        <taxon>Pichiomycetes</taxon>
        <taxon>Debaryomycetaceae</taxon>
        <taxon>Candida/Lodderomyces clade</taxon>
        <taxon>Candida</taxon>
    </lineage>
</organism>
<keyword evidence="5" id="KW-0067">ATP-binding</keyword>
<evidence type="ECO:0000256" key="2">
    <source>
        <dbReference type="ARBA" id="ARBA00013067"/>
    </source>
</evidence>
<proteinExistence type="inferred from homology"/>
<keyword evidence="9" id="KW-1185">Reference proteome</keyword>
<dbReference type="Gene3D" id="3.40.50.1240">
    <property type="entry name" value="Phosphoglycerate mutase-like"/>
    <property type="match status" value="1"/>
</dbReference>
<comment type="caution">
    <text evidence="8">The sequence shown here is derived from an EMBL/GenBank/DDBJ whole genome shotgun (WGS) entry which is preliminary data.</text>
</comment>
<dbReference type="GO" id="GO:0006003">
    <property type="term" value="P:fructose 2,6-bisphosphate metabolic process"/>
    <property type="evidence" value="ECO:0007669"/>
    <property type="project" value="InterPro"/>
</dbReference>
<evidence type="ECO:0000256" key="3">
    <source>
        <dbReference type="ARBA" id="ARBA00022741"/>
    </source>
</evidence>
<dbReference type="InterPro" id="IPR003094">
    <property type="entry name" value="6Pfruct_kin"/>
</dbReference>
<dbReference type="GO" id="GO:0005524">
    <property type="term" value="F:ATP binding"/>
    <property type="evidence" value="ECO:0007669"/>
    <property type="project" value="UniProtKB-KW"/>
</dbReference>
<keyword evidence="4" id="KW-0378">Hydrolase</keyword>
<dbReference type="InterPro" id="IPR029033">
    <property type="entry name" value="His_PPase_superfam"/>
</dbReference>
<gene>
    <name evidence="8" type="primary">FBP26_1</name>
    <name evidence="8" type="ORF">Cantr_10204</name>
</gene>
<accession>A0A367YE34</accession>
<evidence type="ECO:0000256" key="6">
    <source>
        <dbReference type="PIRSR" id="PIRSR613078-2"/>
    </source>
</evidence>
<dbReference type="GO" id="GO:0003873">
    <property type="term" value="F:6-phosphofructo-2-kinase activity"/>
    <property type="evidence" value="ECO:0007669"/>
    <property type="project" value="TreeGrafter"/>
</dbReference>
<feature type="binding site" evidence="6">
    <location>
        <position position="184"/>
    </location>
    <ligand>
        <name>substrate</name>
    </ligand>
</feature>
<dbReference type="EMBL" id="QLNQ01000024">
    <property type="protein sequence ID" value="RCK63281.1"/>
    <property type="molecule type" value="Genomic_DNA"/>
</dbReference>